<evidence type="ECO:0000313" key="3">
    <source>
        <dbReference type="WBParaSite" id="jg8841"/>
    </source>
</evidence>
<feature type="region of interest" description="Disordered" evidence="1">
    <location>
        <begin position="1"/>
        <end position="172"/>
    </location>
</feature>
<protein>
    <submittedName>
        <fullName evidence="3">Uncharacterized protein</fullName>
    </submittedName>
</protein>
<feature type="compositionally biased region" description="Basic and acidic residues" evidence="1">
    <location>
        <begin position="13"/>
        <end position="25"/>
    </location>
</feature>
<dbReference type="WBParaSite" id="jg8841">
    <property type="protein sequence ID" value="jg8841"/>
    <property type="gene ID" value="jg8841"/>
</dbReference>
<feature type="compositionally biased region" description="Basic residues" evidence="1">
    <location>
        <begin position="1"/>
        <end position="12"/>
    </location>
</feature>
<sequence length="224" mass="25532">MTKIKKLACRPKTKADKLRERREAALESNQSDLVKEKQEREQLFLDEGGSSSDTDTEAFFNKGQVKKKLQQEENNDDDDDDEEDSLGGGDLDFPDGEDDLEQDGDEDEAEDDSDEIGNHFKRNNADLEDEDDGEEGKALEKKSKTKKRKRKPVVEASKDDDTESLGSATEDPRFKVVILNKDGPSKFLNPTMNFREELLRVSTEKCRVKKASNMAHVEKWRRVC</sequence>
<organism evidence="2 3">
    <name type="scientific">Ditylenchus dipsaci</name>
    <dbReference type="NCBI Taxonomy" id="166011"/>
    <lineage>
        <taxon>Eukaryota</taxon>
        <taxon>Metazoa</taxon>
        <taxon>Ecdysozoa</taxon>
        <taxon>Nematoda</taxon>
        <taxon>Chromadorea</taxon>
        <taxon>Rhabditida</taxon>
        <taxon>Tylenchina</taxon>
        <taxon>Tylenchomorpha</taxon>
        <taxon>Sphaerularioidea</taxon>
        <taxon>Anguinidae</taxon>
        <taxon>Anguininae</taxon>
        <taxon>Ditylenchus</taxon>
    </lineage>
</organism>
<proteinExistence type="predicted"/>
<reference evidence="3" key="1">
    <citation type="submission" date="2022-11" db="UniProtKB">
        <authorList>
            <consortium name="WormBaseParasite"/>
        </authorList>
    </citation>
    <scope>IDENTIFICATION</scope>
</reference>
<feature type="compositionally biased region" description="Acidic residues" evidence="1">
    <location>
        <begin position="73"/>
        <end position="85"/>
    </location>
</feature>
<feature type="compositionally biased region" description="Acidic residues" evidence="1">
    <location>
        <begin position="92"/>
        <end position="115"/>
    </location>
</feature>
<keyword evidence="2" id="KW-1185">Reference proteome</keyword>
<evidence type="ECO:0000313" key="2">
    <source>
        <dbReference type="Proteomes" id="UP000887574"/>
    </source>
</evidence>
<evidence type="ECO:0000256" key="1">
    <source>
        <dbReference type="SAM" id="MobiDB-lite"/>
    </source>
</evidence>
<feature type="compositionally biased region" description="Basic and acidic residues" evidence="1">
    <location>
        <begin position="33"/>
        <end position="43"/>
    </location>
</feature>
<name>A0A915ERX4_9BILA</name>
<dbReference type="Proteomes" id="UP000887574">
    <property type="component" value="Unplaced"/>
</dbReference>
<dbReference type="AlphaFoldDB" id="A0A915ERX4"/>
<accession>A0A915ERX4</accession>